<dbReference type="CDD" id="cd19505">
    <property type="entry name" value="RecA-like_Ycf2"/>
    <property type="match status" value="1"/>
</dbReference>
<dbReference type="PANTHER" id="PTHR33078">
    <property type="entry name" value="PROTEIN YCF2-RELATED"/>
    <property type="match status" value="1"/>
</dbReference>
<dbReference type="GO" id="GO:0016887">
    <property type="term" value="F:ATP hydrolysis activity"/>
    <property type="evidence" value="ECO:0007669"/>
    <property type="project" value="InterPro"/>
</dbReference>
<comment type="subcellular location">
    <subcellularLocation>
        <location evidence="6">Plastid</location>
        <location evidence="6">Chloroplast stroma</location>
    </subcellularLocation>
</comment>
<dbReference type="SUPFAM" id="SSF52540">
    <property type="entry name" value="P-loop containing nucleoside triphosphate hydrolases"/>
    <property type="match status" value="1"/>
</dbReference>
<dbReference type="GO" id="GO:0009570">
    <property type="term" value="C:chloroplast stroma"/>
    <property type="evidence" value="ECO:0007669"/>
    <property type="project" value="UniProtKB-SubCell"/>
</dbReference>
<dbReference type="Gene3D" id="3.40.50.300">
    <property type="entry name" value="P-loop containing nucleotide triphosphate hydrolases"/>
    <property type="match status" value="1"/>
</dbReference>
<proteinExistence type="inferred from homology"/>
<evidence type="ECO:0000256" key="1">
    <source>
        <dbReference type="ARBA" id="ARBA00002329"/>
    </source>
</evidence>
<keyword evidence="7" id="KW-0472">Membrane</keyword>
<evidence type="ECO:0000256" key="2">
    <source>
        <dbReference type="ARBA" id="ARBA00009361"/>
    </source>
</evidence>
<keyword evidence="7" id="KW-1133">Transmembrane helix</keyword>
<dbReference type="InterPro" id="IPR008543">
    <property type="entry name" value="Uncharacterised_Ycf2"/>
</dbReference>
<gene>
    <name evidence="6 9" type="primary">ycf2</name>
</gene>
<dbReference type="Pfam" id="PF00004">
    <property type="entry name" value="AAA"/>
    <property type="match status" value="1"/>
</dbReference>
<comment type="similarity">
    <text evidence="2 6">Belongs to the Ycf2 family.</text>
</comment>
<accession>A0A7G5XUX1</accession>
<dbReference type="InterPro" id="IPR003593">
    <property type="entry name" value="AAA+_ATPase"/>
</dbReference>
<evidence type="ECO:0000313" key="9">
    <source>
        <dbReference type="EMBL" id="QNA49805.1"/>
    </source>
</evidence>
<evidence type="ECO:0000256" key="4">
    <source>
        <dbReference type="ARBA" id="ARBA00022741"/>
    </source>
</evidence>
<comment type="function">
    <text evidence="1 6">Probable ATPase of unknown function. Its presence in a non-photosynthetic plant (Epifagus virginiana) and experiments in tobacco indicate that it has an essential function which is probably not related to photosynthesis.</text>
</comment>
<dbReference type="SMART" id="SM00382">
    <property type="entry name" value="AAA"/>
    <property type="match status" value="1"/>
</dbReference>
<protein>
    <recommendedName>
        <fullName evidence="6">Protein Ycf2</fullName>
    </recommendedName>
</protein>
<organism evidence="9">
    <name type="scientific">Wiesnerella denudata</name>
    <dbReference type="NCBI Taxonomy" id="179049"/>
    <lineage>
        <taxon>Eukaryota</taxon>
        <taxon>Viridiplantae</taxon>
        <taxon>Streptophyta</taxon>
        <taxon>Embryophyta</taxon>
        <taxon>Marchantiophyta</taxon>
        <taxon>Marchantiopsida</taxon>
        <taxon>Marchantiidae</taxon>
        <taxon>Marchantiales</taxon>
        <taxon>Wiesnerellaceae</taxon>
        <taxon>Wiesnerella</taxon>
    </lineage>
</organism>
<dbReference type="InterPro" id="IPR027417">
    <property type="entry name" value="P-loop_NTPase"/>
</dbReference>
<dbReference type="GO" id="GO:0005524">
    <property type="term" value="F:ATP binding"/>
    <property type="evidence" value="ECO:0007669"/>
    <property type="project" value="UniProtKB-KW"/>
</dbReference>
<keyword evidence="9" id="KW-0150">Chloroplast</keyword>
<dbReference type="GeneID" id="58912508"/>
<name>A0A7G5XUX1_9MARC</name>
<evidence type="ECO:0000256" key="5">
    <source>
        <dbReference type="ARBA" id="ARBA00022840"/>
    </source>
</evidence>
<feature type="binding site" evidence="6">
    <location>
        <begin position="1452"/>
        <end position="1459"/>
    </location>
    <ligand>
        <name>ATP</name>
        <dbReference type="ChEBI" id="CHEBI:30616"/>
    </ligand>
</feature>
<keyword evidence="7" id="KW-0812">Transmembrane</keyword>
<dbReference type="PANTHER" id="PTHR33078:SF101">
    <property type="entry name" value="AAA+ ATPASE DOMAIN, ATPASE, AAA-TYPE, CORE"/>
    <property type="match status" value="1"/>
</dbReference>
<reference evidence="9" key="1">
    <citation type="journal article" date="2020" name="Mitochondrial DNA Part B Resour">
        <title>The complete chloroplast genome of Wiesnerella denudata (Mitt.) Steph. (Wiesnerellaceae, Marchantiophyta).</title>
        <authorList>
            <person name="Choi S.S."/>
            <person name="Kwon W."/>
            <person name="Park J."/>
        </authorList>
    </citation>
    <scope>NUCLEOTIDE SEQUENCE</scope>
</reference>
<evidence type="ECO:0000256" key="6">
    <source>
        <dbReference type="HAMAP-Rule" id="MF_01330"/>
    </source>
</evidence>
<keyword evidence="3 9" id="KW-0934">Plastid</keyword>
<evidence type="ECO:0000256" key="7">
    <source>
        <dbReference type="SAM" id="Phobius"/>
    </source>
</evidence>
<dbReference type="EMBL" id="MT712073">
    <property type="protein sequence ID" value="QNA49805.1"/>
    <property type="molecule type" value="Genomic_DNA"/>
</dbReference>
<dbReference type="HAMAP" id="MF_01330">
    <property type="entry name" value="Ycf2"/>
    <property type="match status" value="1"/>
</dbReference>
<evidence type="ECO:0000259" key="8">
    <source>
        <dbReference type="SMART" id="SM00382"/>
    </source>
</evidence>
<dbReference type="InterPro" id="IPR003959">
    <property type="entry name" value="ATPase_AAA_core"/>
</dbReference>
<keyword evidence="4 6" id="KW-0547">Nucleotide-binding</keyword>
<evidence type="ECO:0000256" key="3">
    <source>
        <dbReference type="ARBA" id="ARBA00022640"/>
    </source>
</evidence>
<dbReference type="RefSeq" id="YP_009922657.1">
    <property type="nucleotide sequence ID" value="NC_050394.1"/>
</dbReference>
<sequence>MKKKLQKKKSLYKNLYLDKIQKTKSLQKAWTQWSLIRLLIALFFHKGYLINLFDFQILISLLFRDLQNSKKKKTFLLNTLVFFTLPFFFYILNNKTIIEQNNFDLIKIQKQNSYKKSDRSICKNNFLSKKFDIFLHNFFSFEKEKKGYKTSLKLNNICYVVKKKEKLNLHSWKFLVLEQIKSNWKISEESLSKIKVLLAKKNIDDLKHFFEFYINHKLHQNNNWEYYFYSIFLNELKKNKLSYQFNSNSIGFEVFFAFCEKILFEVEFLPKKKNENLQIKLIYLEKFSFLDMFCTKVFKNLQNFDQSDKKLVESFFFLKNKGKFYFHNYIEFVIWQSYKNNYLDFKQNNLLKDFNEVNKLKNFEILFNLEDFYSYYIYKFSKYILYEGKKSKKIITKSYSNQIFYNQFNLNTYFYFNSNNFLFDWIKKNFYINNKPFLKSLINYSSISNQSILFSKQKNNNFFNKNLVKKNSKYVITNIFSKEKKIRENNFSKSICYAFFDILLINEIDNQFSLIKFSSNNIKNKKLKKISLKKFKNSDSFRLKILRKTRNYSKKNLLNYSFLLNPVYEIIQQDTYFKKKKIFVLKRINKLFSKCVNILSFLFYKYKKLNIFFKFVSLKKTLKKKNETFNVSIKFLNKVYKKNLIENTEYKIQSQFLQNITKLNKKRNNNKLLDTNFFIILKKMKYKFQLSENKKIRSFYNLIQKLTNLLNKSYFQNNDFIKKNLINTNLITWKKVANILFISNIEYTKLNFNTKNIKLFYFSKKIILETFLKNKTCCNIITIYFYNFKKFQLNFKENKTILNCFTLFFKSSNKNFNKIKFYKTPYFLNENLTTTFCFNDKDFNAFVRELFSYEINNEFLLNFLKKSFYYKIYKNKEILFNPIKTKQLLQSLKKKKNLTFVDFLQNAQLNYNNQFIFHLEKKNSKDFILLYLRLLTFFFNKNKKSYLSINDINFFKEKKNNNIFIQSKLSNVLLVNNSYKIFDKTKNLFFSNFIKFKNSFIPTKLYNFSNIISFPFFKEKNIEIFFNNQYVFEKNSLKKKDLKLLIQKTLQANINNIYIKPYYKIVFFQLLNNLNNNNYKTLKWISQFIFYSKKLNYKFYNKIEKKNNNTIFFYKKKKIKTINFFEKNNFFQIYNSWFFTLEWWEYNTYILLQILQEGFFQVKDFFEYLTNKNNKIIVKILNSKKIDFRILSFNNSKLKWNLRFFNEINYKKNYLLNFVWCDFIFINYCNNLHWFIFSLVGFIFLYYQKSFSIFIGSDFFHLWKNFQIIQYLTDTSRSVYFTKLIRRNKTSLNKTENLLTYFFQNLTHYITNIQFYLLTKKNLKKWLINNKSLDLSRRERKLLVQSLITYHKIKKYGLESNSNEQFFNSDFGYQITNQQGVLYFQYLAEFFKKNLINNPLDLANKWIVFSFWQKIFFSKILWQRKNFELNFQNIPVPLQFGLSYSKGILLIGPIETGRSYLIKNLAAESYVPLFKISINKLLYNKPDVITESWMNILIESLRRLNLTLDFAKKMSPCIIWIQNVHQLNVNRLTQNVESDPTFLLGILLKYFQTDLSQTKKKHNIIIIGSTHLPKKVDPALISPNRLDKIINVRLFNISQRKKQFPLLLKRKKFQLKKNLFFFNEFGSRTMGYNLRDLAALTNEVLLISITKNKSFIDSNTLKFAFHRQIFGLTYTNNKLNFEKIFKIVIYKIGKTIIQNILIKNCSINLLNIGNVLWKKNFYYLSKWYLEPSIDESIIKELTILTHVLGCLAGTAARDSWVLLEKKEQKSLPIDKLVENDFTLTFSILESFFSEFPWLEICQNNFVNYKKNKIIQFPTKNSLNIMQNGIFAIVNKKFLYTQNDLQHKLSVFHQINCNKKEIYEFKNTSWSPRFWRLSFFRSHLFDWIKRPNDFEFSYKFGFSKKKEYFFSGNLQKKNNYGQFIEKKKKEQLLYERILPRIRRRNVQELESQFEEILLEEQFEILGFFQLSTQFPMEYQLYNKPRLFIGKRILWDPIGLFSQIRHSVFSRREFFVDEEMLRRLYVTYGARRERERSRSSQKIKQFFLCRGYNKDLISKLSIRWWNQLPINEKQNIETLKRIEHIGIQLKRPQIFTPVYLYQRWLIENSPEKFFRFELLNHRQKWLKVNSFLLNDSFIYTTLLESYEYLLHFFMANQKLLKQMTKILLKKGWLFENEIENIIHQTKR</sequence>
<geneLocation type="chloroplast" evidence="9"/>
<feature type="domain" description="AAA+ ATPase" evidence="8">
    <location>
        <begin position="1444"/>
        <end position="1596"/>
    </location>
</feature>
<feature type="transmembrane region" description="Helical" evidence="7">
    <location>
        <begin position="75"/>
        <end position="92"/>
    </location>
</feature>
<keyword evidence="5 6" id="KW-0067">ATP-binding</keyword>
<dbReference type="Gene3D" id="1.10.8.60">
    <property type="match status" value="1"/>
</dbReference>